<evidence type="ECO:0000256" key="1">
    <source>
        <dbReference type="ARBA" id="ARBA00023002"/>
    </source>
</evidence>
<organism evidence="3 4">
    <name type="scientific">Aliiroseovarius pelagivivens</name>
    <dbReference type="NCBI Taxonomy" id="1639690"/>
    <lineage>
        <taxon>Bacteria</taxon>
        <taxon>Pseudomonadati</taxon>
        <taxon>Pseudomonadota</taxon>
        <taxon>Alphaproteobacteria</taxon>
        <taxon>Rhodobacterales</taxon>
        <taxon>Paracoccaceae</taxon>
        <taxon>Aliiroseovarius</taxon>
    </lineage>
</organism>
<proteinExistence type="predicted"/>
<dbReference type="EMBL" id="OMOI01000001">
    <property type="protein sequence ID" value="SPF75533.1"/>
    <property type="molecule type" value="Genomic_DNA"/>
</dbReference>
<dbReference type="Gene3D" id="3.30.9.10">
    <property type="entry name" value="D-Amino Acid Oxidase, subunit A, domain 2"/>
    <property type="match status" value="1"/>
</dbReference>
<dbReference type="Pfam" id="PF01266">
    <property type="entry name" value="DAO"/>
    <property type="match status" value="1"/>
</dbReference>
<accession>A0A2R8AHK0</accession>
<dbReference type="EC" id="1.4.3.-" evidence="3"/>
<feature type="domain" description="FAD dependent oxidoreductase" evidence="2">
    <location>
        <begin position="43"/>
        <end position="401"/>
    </location>
</feature>
<dbReference type="OrthoDB" id="9806601at2"/>
<evidence type="ECO:0000313" key="3">
    <source>
        <dbReference type="EMBL" id="SPF75533.1"/>
    </source>
</evidence>
<dbReference type="InterPro" id="IPR036188">
    <property type="entry name" value="FAD/NAD-bd_sf"/>
</dbReference>
<reference evidence="3 4" key="1">
    <citation type="submission" date="2018-03" db="EMBL/GenBank/DDBJ databases">
        <authorList>
            <person name="Keele B.F."/>
        </authorList>
    </citation>
    <scope>NUCLEOTIDE SEQUENCE [LARGE SCALE GENOMIC DNA]</scope>
    <source>
        <strain evidence="3 4">CECT 8811</strain>
    </source>
</reference>
<sequence length="445" mass="47832">MPPKAPRRIYEDYAYSDAARAECIWPRPEGDWPALAGDHQVGVAVIGGGFTGLSAALHLAESGAEVVVLDAIAPGWGASGRNGGFCTIGGDKLGLSGIRKRFGDDATRAYFSAQKAAVELVAELLERHKIDAETHSDGELVLAHTPRAMTDLRAEQSEWAELGHPAELIPAENLKSRGMNGAFHGGLVLPLGFALNPGRYVSGLARAAQAAGATLSANSPVTHIDHGDSQHVLTTPTARITAKKLIIATNGYSSDGVPDWLTGRYLPVQSNILVTRKLTQDEIAAQGWSTDLMAYDSRNLLHYFRLLPDGRFLFGARGNVGASAEGQAAMRARMKQHLAAMFPAWRDIETPHFWSGLISLSQDLLPYAGPIGNTTSAWAGLNFHGNGVAMGTWTGARLADMALSRTTELPVHTRPLPRFPFPALRRNYLHAAFVGYRLKDGPPPR</sequence>
<dbReference type="GO" id="GO:0016491">
    <property type="term" value="F:oxidoreductase activity"/>
    <property type="evidence" value="ECO:0007669"/>
    <property type="project" value="UniProtKB-KW"/>
</dbReference>
<dbReference type="GO" id="GO:0005737">
    <property type="term" value="C:cytoplasm"/>
    <property type="evidence" value="ECO:0007669"/>
    <property type="project" value="TreeGrafter"/>
</dbReference>
<dbReference type="InterPro" id="IPR006076">
    <property type="entry name" value="FAD-dep_OxRdtase"/>
</dbReference>
<dbReference type="PANTHER" id="PTHR13847">
    <property type="entry name" value="SARCOSINE DEHYDROGENASE-RELATED"/>
    <property type="match status" value="1"/>
</dbReference>
<dbReference type="Gene3D" id="3.50.50.60">
    <property type="entry name" value="FAD/NAD(P)-binding domain"/>
    <property type="match status" value="1"/>
</dbReference>
<keyword evidence="1 3" id="KW-0560">Oxidoreductase</keyword>
<protein>
    <submittedName>
        <fullName evidence="3">Gamma-glutamylputrescine oxidoreductase</fullName>
        <ecNumber evidence="3">1.4.3.-</ecNumber>
    </submittedName>
</protein>
<dbReference type="SUPFAM" id="SSF51905">
    <property type="entry name" value="FAD/NAD(P)-binding domain"/>
    <property type="match status" value="1"/>
</dbReference>
<dbReference type="PANTHER" id="PTHR13847:SF281">
    <property type="entry name" value="FAD DEPENDENT OXIDOREDUCTASE DOMAIN-CONTAINING PROTEIN"/>
    <property type="match status" value="1"/>
</dbReference>
<dbReference type="Proteomes" id="UP000244911">
    <property type="component" value="Unassembled WGS sequence"/>
</dbReference>
<keyword evidence="4" id="KW-1185">Reference proteome</keyword>
<dbReference type="AlphaFoldDB" id="A0A2R8AHK0"/>
<dbReference type="RefSeq" id="WP_108855622.1">
    <property type="nucleotide sequence ID" value="NZ_OMOI01000001.1"/>
</dbReference>
<evidence type="ECO:0000313" key="4">
    <source>
        <dbReference type="Proteomes" id="UP000244911"/>
    </source>
</evidence>
<gene>
    <name evidence="3" type="primary">puuB_1</name>
    <name evidence="3" type="ORF">ALP8811_00523</name>
</gene>
<evidence type="ECO:0000259" key="2">
    <source>
        <dbReference type="Pfam" id="PF01266"/>
    </source>
</evidence>
<name>A0A2R8AHK0_9RHOB</name>